<dbReference type="AlphaFoldDB" id="A0A921UZ75"/>
<dbReference type="EMBL" id="CM027680">
    <property type="protein sequence ID" value="KAG0550119.1"/>
    <property type="molecule type" value="Genomic_DNA"/>
</dbReference>
<proteinExistence type="predicted"/>
<organism evidence="1 2">
    <name type="scientific">Sorghum bicolor</name>
    <name type="common">Sorghum</name>
    <name type="synonym">Sorghum vulgare</name>
    <dbReference type="NCBI Taxonomy" id="4558"/>
    <lineage>
        <taxon>Eukaryota</taxon>
        <taxon>Viridiplantae</taxon>
        <taxon>Streptophyta</taxon>
        <taxon>Embryophyta</taxon>
        <taxon>Tracheophyta</taxon>
        <taxon>Spermatophyta</taxon>
        <taxon>Magnoliopsida</taxon>
        <taxon>Liliopsida</taxon>
        <taxon>Poales</taxon>
        <taxon>Poaceae</taxon>
        <taxon>PACMAD clade</taxon>
        <taxon>Panicoideae</taxon>
        <taxon>Andropogonodae</taxon>
        <taxon>Andropogoneae</taxon>
        <taxon>Sorghinae</taxon>
        <taxon>Sorghum</taxon>
    </lineage>
</organism>
<dbReference type="Proteomes" id="UP000807115">
    <property type="component" value="Chromosome 1"/>
</dbReference>
<gene>
    <name evidence="1" type="ORF">BDA96_01G312000</name>
</gene>
<name>A0A921UZ75_SORBI</name>
<comment type="caution">
    <text evidence="1">The sequence shown here is derived from an EMBL/GenBank/DDBJ whole genome shotgun (WGS) entry which is preliminary data.</text>
</comment>
<protein>
    <submittedName>
        <fullName evidence="1">Uncharacterized protein</fullName>
    </submittedName>
</protein>
<sequence length="75" mass="8538">MILYRCAMRVSFTRTTGAEGLNCTYRVGDVNCTMLVLETRAVGLPSRRVKKEQTYGVYICIRPCLVPKTEKFSEL</sequence>
<accession>A0A921UZ75</accession>
<evidence type="ECO:0000313" key="1">
    <source>
        <dbReference type="EMBL" id="KAG0550119.1"/>
    </source>
</evidence>
<reference evidence="1" key="1">
    <citation type="journal article" date="2019" name="BMC Genomics">
        <title>A new reference genome for Sorghum bicolor reveals high levels of sequence similarity between sweet and grain genotypes: implications for the genetics of sugar metabolism.</title>
        <authorList>
            <person name="Cooper E.A."/>
            <person name="Brenton Z.W."/>
            <person name="Flinn B.S."/>
            <person name="Jenkins J."/>
            <person name="Shu S."/>
            <person name="Flowers D."/>
            <person name="Luo F."/>
            <person name="Wang Y."/>
            <person name="Xia P."/>
            <person name="Barry K."/>
            <person name="Daum C."/>
            <person name="Lipzen A."/>
            <person name="Yoshinaga Y."/>
            <person name="Schmutz J."/>
            <person name="Saski C."/>
            <person name="Vermerris W."/>
            <person name="Kresovich S."/>
        </authorList>
    </citation>
    <scope>NUCLEOTIDE SEQUENCE</scope>
</reference>
<evidence type="ECO:0000313" key="2">
    <source>
        <dbReference type="Proteomes" id="UP000807115"/>
    </source>
</evidence>
<reference evidence="1" key="2">
    <citation type="submission" date="2020-10" db="EMBL/GenBank/DDBJ databases">
        <authorList>
            <person name="Cooper E.A."/>
            <person name="Brenton Z.W."/>
            <person name="Flinn B.S."/>
            <person name="Jenkins J."/>
            <person name="Shu S."/>
            <person name="Flowers D."/>
            <person name="Luo F."/>
            <person name="Wang Y."/>
            <person name="Xia P."/>
            <person name="Barry K."/>
            <person name="Daum C."/>
            <person name="Lipzen A."/>
            <person name="Yoshinaga Y."/>
            <person name="Schmutz J."/>
            <person name="Saski C."/>
            <person name="Vermerris W."/>
            <person name="Kresovich S."/>
        </authorList>
    </citation>
    <scope>NUCLEOTIDE SEQUENCE</scope>
</reference>